<reference evidence="3 4" key="1">
    <citation type="submission" date="2018-03" db="EMBL/GenBank/DDBJ databases">
        <title>Complete genome sequence of Pseudomonas fluorescens sp. G7.</title>
        <authorList>
            <person name="Gao C.-H."/>
            <person name="Li Z."/>
            <person name="Cai P."/>
        </authorList>
    </citation>
    <scope>NUCLEOTIDE SEQUENCE [LARGE SCALE GENOMIC DNA]</scope>
    <source>
        <strain evidence="3 4">G7</strain>
    </source>
</reference>
<sequence length="339" mass="38136">MSSKYQIFISSTYVDLKSPRDLVIKAVLEMGHIPVGMEMFSAADEQQWSIIKRQIDQSDYYVVILAHRYGSVTGEGISYTEKEYDYAVSKGIPILGFVLDSGAMWPAKHTETEAAQVLSLGQFRNKVKSRPVSFWKNNDDLYGKCSIALMKAFTAYPREGWIRASQHTDTLLTNELTRLSSENAKLREQLEKVSGSKDESRAREEKKNIQILKSNKREIFVFKKGGADWELATEADLLSLFLCLAPEMLVEISTSEIAEHAAVVLCGIPEKDLRDEFPVPTNAVKEWMADFATLGLVKPSEKKKPIKNTNEYWTLAEQGKSILGAIRRAQLELAVADDV</sequence>
<evidence type="ECO:0000256" key="1">
    <source>
        <dbReference type="SAM" id="Coils"/>
    </source>
</evidence>
<gene>
    <name evidence="3" type="ORF">C6Y56_10995</name>
</gene>
<proteinExistence type="predicted"/>
<organism evidence="3 4">
    <name type="scientific">Pseudomonas fluorescens</name>
    <dbReference type="NCBI Taxonomy" id="294"/>
    <lineage>
        <taxon>Bacteria</taxon>
        <taxon>Pseudomonadati</taxon>
        <taxon>Pseudomonadota</taxon>
        <taxon>Gammaproteobacteria</taxon>
        <taxon>Pseudomonadales</taxon>
        <taxon>Pseudomonadaceae</taxon>
        <taxon>Pseudomonas</taxon>
    </lineage>
</organism>
<feature type="domain" description="DUF4062" evidence="2">
    <location>
        <begin position="6"/>
        <end position="87"/>
    </location>
</feature>
<keyword evidence="1" id="KW-0175">Coiled coil</keyword>
<feature type="coiled-coil region" evidence="1">
    <location>
        <begin position="176"/>
        <end position="203"/>
    </location>
</feature>
<protein>
    <recommendedName>
        <fullName evidence="2">DUF4062 domain-containing protein</fullName>
    </recommendedName>
</protein>
<dbReference type="EMBL" id="CP027561">
    <property type="protein sequence ID" value="QJP95106.1"/>
    <property type="molecule type" value="Genomic_DNA"/>
</dbReference>
<dbReference type="RefSeq" id="WP_169429847.1">
    <property type="nucleotide sequence ID" value="NZ_CP027561.1"/>
</dbReference>
<dbReference type="Proteomes" id="UP000501669">
    <property type="component" value="Chromosome"/>
</dbReference>
<dbReference type="InterPro" id="IPR025139">
    <property type="entry name" value="DUF4062"/>
</dbReference>
<accession>A0A7Z3C413</accession>
<evidence type="ECO:0000259" key="2">
    <source>
        <dbReference type="Pfam" id="PF13271"/>
    </source>
</evidence>
<evidence type="ECO:0000313" key="3">
    <source>
        <dbReference type="EMBL" id="QJP95106.1"/>
    </source>
</evidence>
<dbReference type="AlphaFoldDB" id="A0A7Z3C413"/>
<evidence type="ECO:0000313" key="4">
    <source>
        <dbReference type="Proteomes" id="UP000501669"/>
    </source>
</evidence>
<dbReference type="Pfam" id="PF13271">
    <property type="entry name" value="DUF4062"/>
    <property type="match status" value="1"/>
</dbReference>
<name>A0A7Z3C413_PSEFL</name>